<evidence type="ECO:0000256" key="1">
    <source>
        <dbReference type="ARBA" id="ARBA00004496"/>
    </source>
</evidence>
<evidence type="ECO:0000256" key="5">
    <source>
        <dbReference type="ARBA" id="ARBA00022679"/>
    </source>
</evidence>
<evidence type="ECO:0000259" key="9">
    <source>
        <dbReference type="Pfam" id="PF26216"/>
    </source>
</evidence>
<gene>
    <name evidence="11" type="ORF">Cni_G10975</name>
</gene>
<evidence type="ECO:0000313" key="12">
    <source>
        <dbReference type="Proteomes" id="UP001327560"/>
    </source>
</evidence>
<name>A0AAQ3Q7S1_9LILI</name>
<dbReference type="EMBL" id="CP136892">
    <property type="protein sequence ID" value="WOL02256.1"/>
    <property type="molecule type" value="Genomic_DNA"/>
</dbReference>
<evidence type="ECO:0000256" key="2">
    <source>
        <dbReference type="ARBA" id="ARBA00006451"/>
    </source>
</evidence>
<keyword evidence="7" id="KW-0547">Nucleotide-binding</keyword>
<dbReference type="InterPro" id="IPR058866">
    <property type="entry name" value="GDPGP1_N"/>
</dbReference>
<protein>
    <recommendedName>
        <fullName evidence="13">GDP-L-galactose phosphorylase</fullName>
    </recommendedName>
</protein>
<dbReference type="GO" id="GO:0080048">
    <property type="term" value="F:GDP-D-glucose phosphorylase activity"/>
    <property type="evidence" value="ECO:0007669"/>
    <property type="project" value="InterPro"/>
</dbReference>
<dbReference type="PANTHER" id="PTHR20884:SF21">
    <property type="entry name" value="GDP-L-GALACTOSE PHOSPHORYLASE 1"/>
    <property type="match status" value="1"/>
</dbReference>
<dbReference type="GO" id="GO:0005085">
    <property type="term" value="F:guanyl-nucleotide exchange factor activity"/>
    <property type="evidence" value="ECO:0007669"/>
    <property type="project" value="UniProtKB-KW"/>
</dbReference>
<dbReference type="InterPro" id="IPR026506">
    <property type="entry name" value="GDPGP"/>
</dbReference>
<reference evidence="11 12" key="1">
    <citation type="submission" date="2023-10" db="EMBL/GenBank/DDBJ databases">
        <title>Chromosome-scale genome assembly provides insights into flower coloration mechanisms of Canna indica.</title>
        <authorList>
            <person name="Li C."/>
        </authorList>
    </citation>
    <scope>NUCLEOTIDE SEQUENCE [LARGE SCALE GENOMIC DNA]</scope>
    <source>
        <tissue evidence="11">Flower</tissue>
    </source>
</reference>
<dbReference type="GO" id="GO:0016787">
    <property type="term" value="F:hydrolase activity"/>
    <property type="evidence" value="ECO:0007669"/>
    <property type="project" value="UniProtKB-KW"/>
</dbReference>
<evidence type="ECO:0000256" key="7">
    <source>
        <dbReference type="ARBA" id="ARBA00022741"/>
    </source>
</evidence>
<dbReference type="PANTHER" id="PTHR20884">
    <property type="entry name" value="GDP-D-GLUCOSE PHOSPHORYLASE 1"/>
    <property type="match status" value="1"/>
</dbReference>
<keyword evidence="12" id="KW-1185">Reference proteome</keyword>
<dbReference type="Proteomes" id="UP001327560">
    <property type="component" value="Chromosome 3"/>
</dbReference>
<feature type="domain" description="GDPGP1-like C-terminal" evidence="9">
    <location>
        <begin position="235"/>
        <end position="382"/>
    </location>
</feature>
<organism evidence="11 12">
    <name type="scientific">Canna indica</name>
    <name type="common">Indian-shot</name>
    <dbReference type="NCBI Taxonomy" id="4628"/>
    <lineage>
        <taxon>Eukaryota</taxon>
        <taxon>Viridiplantae</taxon>
        <taxon>Streptophyta</taxon>
        <taxon>Embryophyta</taxon>
        <taxon>Tracheophyta</taxon>
        <taxon>Spermatophyta</taxon>
        <taxon>Magnoliopsida</taxon>
        <taxon>Liliopsida</taxon>
        <taxon>Zingiberales</taxon>
        <taxon>Cannaceae</taxon>
        <taxon>Canna</taxon>
    </lineage>
</organism>
<keyword evidence="5" id="KW-0808">Transferase</keyword>
<dbReference type="GO" id="GO:0000166">
    <property type="term" value="F:nucleotide binding"/>
    <property type="evidence" value="ECO:0007669"/>
    <property type="project" value="UniProtKB-KW"/>
</dbReference>
<evidence type="ECO:0000256" key="3">
    <source>
        <dbReference type="ARBA" id="ARBA00022490"/>
    </source>
</evidence>
<accession>A0AAQ3Q7S1</accession>
<dbReference type="AlphaFoldDB" id="A0AAQ3Q7S1"/>
<proteinExistence type="inferred from homology"/>
<dbReference type="Pfam" id="PF26217">
    <property type="entry name" value="GDPGP1_N"/>
    <property type="match status" value="1"/>
</dbReference>
<dbReference type="InterPro" id="IPR058865">
    <property type="entry name" value="GDPGP1_C"/>
</dbReference>
<evidence type="ECO:0008006" key="13">
    <source>
        <dbReference type="Google" id="ProtNLM"/>
    </source>
</evidence>
<dbReference type="Pfam" id="PF26216">
    <property type="entry name" value="GDPGP1_C"/>
    <property type="match status" value="1"/>
</dbReference>
<evidence type="ECO:0000259" key="10">
    <source>
        <dbReference type="Pfam" id="PF26217"/>
    </source>
</evidence>
<keyword evidence="4" id="KW-0344">Guanine-nucleotide releasing factor</keyword>
<evidence type="ECO:0000256" key="8">
    <source>
        <dbReference type="ARBA" id="ARBA00022801"/>
    </source>
</evidence>
<dbReference type="GO" id="GO:0005737">
    <property type="term" value="C:cytoplasm"/>
    <property type="evidence" value="ECO:0007669"/>
    <property type="project" value="UniProtKB-SubCell"/>
</dbReference>
<evidence type="ECO:0000313" key="11">
    <source>
        <dbReference type="EMBL" id="WOL02256.1"/>
    </source>
</evidence>
<comment type="similarity">
    <text evidence="2">Belongs to the GDPGP1 family.</text>
</comment>
<dbReference type="GO" id="GO:0006006">
    <property type="term" value="P:glucose metabolic process"/>
    <property type="evidence" value="ECO:0007669"/>
    <property type="project" value="TreeGrafter"/>
</dbReference>
<keyword evidence="6" id="KW-0548">Nucleotidyltransferase</keyword>
<keyword evidence="3" id="KW-0963">Cytoplasm</keyword>
<evidence type="ECO:0000256" key="4">
    <source>
        <dbReference type="ARBA" id="ARBA00022658"/>
    </source>
</evidence>
<sequence length="386" mass="43803">MSSSQSNEGQNGGEESGRNCLSRCCLLQGSGLSLYCFSKVEKGSGSSDNNEPQLNFLEKLFKEWDYCKVRGLFHHDISACETKILPGRYGFITQLIEGRDLKKRPTEFRIDKVLQPFDGNKFNFTKIGQEEVLFRFEASENDKTDFFYNAPVTASESPNVIAINVSPIGYGHVLLIPRVLDCLPQRLDEKSFLLAIYMAREAKTPYFRVGYNSLGAFATINHLHFQAFYLMETFPVEKTPTQSIATLTSGVKVFQLTDYPVRGLVFEGGNKIEDLSVTASTACIFMQDNDIPYNVLISDYGKRIFLLLQCFAEKRAHGEIRQEILETQMNPAAWELSGYIVMKRRKDYQEASEDTIWRFLDETSVSAERFKEIKECILGSLSTKIA</sequence>
<comment type="subcellular location">
    <subcellularLocation>
        <location evidence="1">Cytoplasm</location>
    </subcellularLocation>
</comment>
<feature type="domain" description="GDPGP1-like N-terminal" evidence="10">
    <location>
        <begin position="56"/>
        <end position="228"/>
    </location>
</feature>
<evidence type="ECO:0000256" key="6">
    <source>
        <dbReference type="ARBA" id="ARBA00022695"/>
    </source>
</evidence>
<keyword evidence="8" id="KW-0378">Hydrolase</keyword>